<dbReference type="GeneID" id="87830973"/>
<dbReference type="AlphaFoldDB" id="A0AAN6YZ52"/>
<reference evidence="1" key="2">
    <citation type="submission" date="2023-05" db="EMBL/GenBank/DDBJ databases">
        <authorList>
            <consortium name="Lawrence Berkeley National Laboratory"/>
            <person name="Steindorff A."/>
            <person name="Hensen N."/>
            <person name="Bonometti L."/>
            <person name="Westerberg I."/>
            <person name="Brannstrom I.O."/>
            <person name="Guillou S."/>
            <person name="Cros-Aarteil S."/>
            <person name="Calhoun S."/>
            <person name="Haridas S."/>
            <person name="Kuo A."/>
            <person name="Mondo S."/>
            <person name="Pangilinan J."/>
            <person name="Riley R."/>
            <person name="Labutti K."/>
            <person name="Andreopoulos B."/>
            <person name="Lipzen A."/>
            <person name="Chen C."/>
            <person name="Yanf M."/>
            <person name="Daum C."/>
            <person name="Ng V."/>
            <person name="Clum A."/>
            <person name="Ohm R."/>
            <person name="Martin F."/>
            <person name="Silar P."/>
            <person name="Natvig D."/>
            <person name="Lalanne C."/>
            <person name="Gautier V."/>
            <person name="Ament-Velasquez S.L."/>
            <person name="Kruys A."/>
            <person name="Hutchinson M.I."/>
            <person name="Powell A.J."/>
            <person name="Barry K."/>
            <person name="Miller A.N."/>
            <person name="Grigoriev I.V."/>
            <person name="Debuchy R."/>
            <person name="Gladieux P."/>
            <person name="Thoren M.H."/>
            <person name="Johannesson H."/>
        </authorList>
    </citation>
    <scope>NUCLEOTIDE SEQUENCE</scope>
    <source>
        <strain evidence="1">CBS 731.68</strain>
    </source>
</reference>
<organism evidence="1 2">
    <name type="scientific">Parathielavia appendiculata</name>
    <dbReference type="NCBI Taxonomy" id="2587402"/>
    <lineage>
        <taxon>Eukaryota</taxon>
        <taxon>Fungi</taxon>
        <taxon>Dikarya</taxon>
        <taxon>Ascomycota</taxon>
        <taxon>Pezizomycotina</taxon>
        <taxon>Sordariomycetes</taxon>
        <taxon>Sordariomycetidae</taxon>
        <taxon>Sordariales</taxon>
        <taxon>Chaetomiaceae</taxon>
        <taxon>Parathielavia</taxon>
    </lineage>
</organism>
<keyword evidence="2" id="KW-1185">Reference proteome</keyword>
<sequence length="166" mass="18204">MVNIITAAKTAITAYASAVSLAGNSSNPYSIAAAAMAELYHANFTSFTLGSTTVFPDKTFATTAIERNLVKYNQSGLGTDFRYERSRIEAVGRGSAVVWITWRIVPAQPESGEGGKGKTNSYGKGWMFTDVYGFRTSADGQIGAWEWSNADVEYEKLLENYPQFFY</sequence>
<reference evidence="1" key="1">
    <citation type="journal article" date="2023" name="Mol. Phylogenet. Evol.">
        <title>Genome-scale phylogeny and comparative genomics of the fungal order Sordariales.</title>
        <authorList>
            <person name="Hensen N."/>
            <person name="Bonometti L."/>
            <person name="Westerberg I."/>
            <person name="Brannstrom I.O."/>
            <person name="Guillou S."/>
            <person name="Cros-Aarteil S."/>
            <person name="Calhoun S."/>
            <person name="Haridas S."/>
            <person name="Kuo A."/>
            <person name="Mondo S."/>
            <person name="Pangilinan J."/>
            <person name="Riley R."/>
            <person name="LaButti K."/>
            <person name="Andreopoulos B."/>
            <person name="Lipzen A."/>
            <person name="Chen C."/>
            <person name="Yan M."/>
            <person name="Daum C."/>
            <person name="Ng V."/>
            <person name="Clum A."/>
            <person name="Steindorff A."/>
            <person name="Ohm R.A."/>
            <person name="Martin F."/>
            <person name="Silar P."/>
            <person name="Natvig D.O."/>
            <person name="Lalanne C."/>
            <person name="Gautier V."/>
            <person name="Ament-Velasquez S.L."/>
            <person name="Kruys A."/>
            <person name="Hutchinson M.I."/>
            <person name="Powell A.J."/>
            <person name="Barry K."/>
            <person name="Miller A.N."/>
            <person name="Grigoriev I.V."/>
            <person name="Debuchy R."/>
            <person name="Gladieux P."/>
            <person name="Hiltunen Thoren M."/>
            <person name="Johannesson H."/>
        </authorList>
    </citation>
    <scope>NUCLEOTIDE SEQUENCE</scope>
    <source>
        <strain evidence="1">CBS 731.68</strain>
    </source>
</reference>
<gene>
    <name evidence="1" type="ORF">N657DRAFT_651660</name>
</gene>
<proteinExistence type="predicted"/>
<dbReference type="RefSeq" id="XP_062641847.1">
    <property type="nucleotide sequence ID" value="XM_062794204.1"/>
</dbReference>
<comment type="caution">
    <text evidence="1">The sequence shown here is derived from an EMBL/GenBank/DDBJ whole genome shotgun (WGS) entry which is preliminary data.</text>
</comment>
<dbReference type="EMBL" id="MU853287">
    <property type="protein sequence ID" value="KAK4118074.1"/>
    <property type="molecule type" value="Genomic_DNA"/>
</dbReference>
<accession>A0AAN6YZ52</accession>
<name>A0AAN6YZ52_9PEZI</name>
<protein>
    <submittedName>
        <fullName evidence="1">Uncharacterized protein</fullName>
    </submittedName>
</protein>
<dbReference type="Proteomes" id="UP001302602">
    <property type="component" value="Unassembled WGS sequence"/>
</dbReference>
<evidence type="ECO:0000313" key="2">
    <source>
        <dbReference type="Proteomes" id="UP001302602"/>
    </source>
</evidence>
<evidence type="ECO:0000313" key="1">
    <source>
        <dbReference type="EMBL" id="KAK4118074.1"/>
    </source>
</evidence>